<evidence type="ECO:0000313" key="2">
    <source>
        <dbReference type="EMBL" id="KXS33689.1"/>
    </source>
</evidence>
<evidence type="ECO:0000256" key="1">
    <source>
        <dbReference type="SAM" id="Phobius"/>
    </source>
</evidence>
<gene>
    <name evidence="2" type="ORF">AWT59_0247</name>
</gene>
<dbReference type="InterPro" id="IPR022064">
    <property type="entry name" value="DUF3619"/>
</dbReference>
<organism evidence="2 3">
    <name type="scientific">Candidatus Gallionella acididurans</name>
    <dbReference type="NCBI Taxonomy" id="1796491"/>
    <lineage>
        <taxon>Bacteria</taxon>
        <taxon>Pseudomonadati</taxon>
        <taxon>Pseudomonadota</taxon>
        <taxon>Betaproteobacteria</taxon>
        <taxon>Nitrosomonadales</taxon>
        <taxon>Gallionellaceae</taxon>
        <taxon>Gallionella</taxon>
    </lineage>
</organism>
<keyword evidence="1" id="KW-1133">Transmembrane helix</keyword>
<sequence>MITNLDPEKITRLLTLSTGQLDQSTLLALSSARQNALQRQPVRAPVFALSMAHGIHRLIPSPIRLWVVAGLLIATTVIGMGYWNHVQEQQIDETDLAILTDDMPIDVFVN</sequence>
<accession>A0A139BXH0</accession>
<reference evidence="2 3" key="2">
    <citation type="submission" date="2016-03" db="EMBL/GenBank/DDBJ databases">
        <title>New uncultured bacterium of the family Gallionellaceae from acid mine drainage: description and reconstruction of genome based on metagenomic analysis of microbial community.</title>
        <authorList>
            <person name="Kadnikov V."/>
            <person name="Ivasenko D."/>
            <person name="Beletsky A."/>
            <person name="Mardanov A."/>
            <person name="Danilova E."/>
            <person name="Pimenov N."/>
            <person name="Karnachuk O."/>
            <person name="Ravin N."/>
        </authorList>
    </citation>
    <scope>NUCLEOTIDE SEQUENCE [LARGE SCALE GENOMIC DNA]</scope>
    <source>
        <strain evidence="2">ShG14-8</strain>
    </source>
</reference>
<comment type="caution">
    <text evidence="2">The sequence shown here is derived from an EMBL/GenBank/DDBJ whole genome shotgun (WGS) entry which is preliminary data.</text>
</comment>
<protein>
    <submittedName>
        <fullName evidence="2">Uncharacterized protein</fullName>
    </submittedName>
</protein>
<evidence type="ECO:0000313" key="3">
    <source>
        <dbReference type="Proteomes" id="UP000070578"/>
    </source>
</evidence>
<dbReference type="AlphaFoldDB" id="A0A139BXH0"/>
<dbReference type="Pfam" id="PF12279">
    <property type="entry name" value="DUF3619"/>
    <property type="match status" value="1"/>
</dbReference>
<proteinExistence type="predicted"/>
<keyword evidence="1" id="KW-0812">Transmembrane</keyword>
<name>A0A139BXH0_9PROT</name>
<dbReference type="Proteomes" id="UP000070578">
    <property type="component" value="Unassembled WGS sequence"/>
</dbReference>
<keyword evidence="1" id="KW-0472">Membrane</keyword>
<dbReference type="EMBL" id="LSLI01000003">
    <property type="protein sequence ID" value="KXS33689.1"/>
    <property type="molecule type" value="Genomic_DNA"/>
</dbReference>
<feature type="transmembrane region" description="Helical" evidence="1">
    <location>
        <begin position="65"/>
        <end position="83"/>
    </location>
</feature>
<reference evidence="2 3" key="1">
    <citation type="submission" date="2016-02" db="EMBL/GenBank/DDBJ databases">
        <authorList>
            <person name="Wen L."/>
            <person name="He K."/>
            <person name="Yang H."/>
        </authorList>
    </citation>
    <scope>NUCLEOTIDE SEQUENCE [LARGE SCALE GENOMIC DNA]</scope>
    <source>
        <strain evidence="2">ShG14-8</strain>
    </source>
</reference>